<dbReference type="AlphaFoldDB" id="A0A9N8X2Y7"/>
<dbReference type="RefSeq" id="WP_228879179.1">
    <property type="nucleotide sequence ID" value="NZ_CAJQZC010000006.1"/>
</dbReference>
<sequence>MAAPYEFNYQQAVIALVIALRTRVQHEFHSFVRADWMIREGDAAKLLGRKPGTLARRELLGKLRLPCHRDGDKHRWFSLFDIARHMLGPS</sequence>
<reference evidence="1" key="1">
    <citation type="submission" date="2021-04" db="EMBL/GenBank/DDBJ databases">
        <authorList>
            <person name="Vanwijnsberghe S."/>
        </authorList>
    </citation>
    <scope>NUCLEOTIDE SEQUENCE</scope>
    <source>
        <strain evidence="1">LMG 31841</strain>
    </source>
</reference>
<name>A0A9N8X2Y7_9BURK</name>
<proteinExistence type="predicted"/>
<dbReference type="EMBL" id="CAJQZC010000006">
    <property type="protein sequence ID" value="CAG4905707.1"/>
    <property type="molecule type" value="Genomic_DNA"/>
</dbReference>
<gene>
    <name evidence="1" type="ORF">LMG31841_03478</name>
</gene>
<protein>
    <submittedName>
        <fullName evidence="1">Uncharacterized protein</fullName>
    </submittedName>
</protein>
<evidence type="ECO:0000313" key="2">
    <source>
        <dbReference type="Proteomes" id="UP000789704"/>
    </source>
</evidence>
<evidence type="ECO:0000313" key="1">
    <source>
        <dbReference type="EMBL" id="CAG4905707.1"/>
    </source>
</evidence>
<organism evidence="1 2">
    <name type="scientific">Paraburkholderia saeva</name>
    <dbReference type="NCBI Taxonomy" id="2777537"/>
    <lineage>
        <taxon>Bacteria</taxon>
        <taxon>Pseudomonadati</taxon>
        <taxon>Pseudomonadota</taxon>
        <taxon>Betaproteobacteria</taxon>
        <taxon>Burkholderiales</taxon>
        <taxon>Burkholderiaceae</taxon>
        <taxon>Paraburkholderia</taxon>
    </lineage>
</organism>
<accession>A0A9N8X2Y7</accession>
<keyword evidence="2" id="KW-1185">Reference proteome</keyword>
<comment type="caution">
    <text evidence="1">The sequence shown here is derived from an EMBL/GenBank/DDBJ whole genome shotgun (WGS) entry which is preliminary data.</text>
</comment>
<dbReference type="Proteomes" id="UP000789704">
    <property type="component" value="Unassembled WGS sequence"/>
</dbReference>